<gene>
    <name evidence="1" type="ORF">NCTC1659_01593</name>
</gene>
<accession>A0A1V4B1Q0</accession>
<dbReference type="AlphaFoldDB" id="A0A1V4B1Q0"/>
<sequence length="329" mass="37008">MNYLYDKTHKSKSGAKYQVQLIQEDRYFQGKIMINGFIDYFGHKTMAKGNVIRWLNGYIDKLNVTHEISPKIPHVDFDIEAKPLKKVEKAKAKEEKAVKKVVEIKPVETGLSQVNSDVVPSISLMEQSPVALSLDNVGAYTPLAIDINQKEEFQTDMGYFLLLDDTTEKVQQLVRIVADPVGNESACAKSPLSHVAIADLGLSRIDIAEQLLFLRQAWDRHYPEDLKQCSELAQAMAGLHVSFAQLQTELQAVLDRLATDNDTKNKTAHFLFSSVYAPLLFIWDVDLVNQLLLQAILLKRGATSDEKYREIVSTVEDKVNELIQVSTSA</sequence>
<dbReference type="EMBL" id="UGHF01000001">
    <property type="protein sequence ID" value="STO60306.1"/>
    <property type="molecule type" value="Genomic_DNA"/>
</dbReference>
<evidence type="ECO:0000313" key="1">
    <source>
        <dbReference type="EMBL" id="STO60306.1"/>
    </source>
</evidence>
<evidence type="ECO:0000313" key="2">
    <source>
        <dbReference type="Proteomes" id="UP000254329"/>
    </source>
</evidence>
<reference evidence="1 2" key="1">
    <citation type="submission" date="2018-06" db="EMBL/GenBank/DDBJ databases">
        <authorList>
            <consortium name="Pathogen Informatics"/>
            <person name="Doyle S."/>
        </authorList>
    </citation>
    <scope>NUCLEOTIDE SEQUENCE [LARGE SCALE GENOMIC DNA]</scope>
    <source>
        <strain evidence="1 2">NCTC1659</strain>
    </source>
</reference>
<dbReference type="STRING" id="733.B0186_04845"/>
<keyword evidence="2" id="KW-1185">Reference proteome</keyword>
<name>A0A1V4B1Q0_9PAST</name>
<proteinExistence type="predicted"/>
<protein>
    <submittedName>
        <fullName evidence="1">Uncharacterized protein</fullName>
    </submittedName>
</protein>
<organism evidence="1 2">
    <name type="scientific">Canicola haemoglobinophilus</name>
    <dbReference type="NCBI Taxonomy" id="733"/>
    <lineage>
        <taxon>Bacteria</taxon>
        <taxon>Pseudomonadati</taxon>
        <taxon>Pseudomonadota</taxon>
        <taxon>Gammaproteobacteria</taxon>
        <taxon>Pasteurellales</taxon>
        <taxon>Pasteurellaceae</taxon>
        <taxon>Canicola</taxon>
    </lineage>
</organism>
<dbReference type="RefSeq" id="WP_078218262.1">
    <property type="nucleotide sequence ID" value="NZ_MUXZ01000011.1"/>
</dbReference>
<dbReference type="Proteomes" id="UP000254329">
    <property type="component" value="Unassembled WGS sequence"/>
</dbReference>